<dbReference type="GO" id="GO:0005634">
    <property type="term" value="C:nucleus"/>
    <property type="evidence" value="ECO:0007669"/>
    <property type="project" value="TreeGrafter"/>
</dbReference>
<protein>
    <recommendedName>
        <fullName evidence="4">SAP domain-containing protein</fullName>
    </recommendedName>
</protein>
<gene>
    <name evidence="5" type="ORF">CC80DRAFT_360854</name>
</gene>
<evidence type="ECO:0000259" key="4">
    <source>
        <dbReference type="PROSITE" id="PS50800"/>
    </source>
</evidence>
<dbReference type="PANTHER" id="PTHR46551">
    <property type="entry name" value="SAP DOMAIN-CONTAINING RIBONUCLEOPROTEIN"/>
    <property type="match status" value="1"/>
</dbReference>
<dbReference type="SMART" id="SM00513">
    <property type="entry name" value="SAP"/>
    <property type="match status" value="1"/>
</dbReference>
<dbReference type="InterPro" id="IPR036361">
    <property type="entry name" value="SAP_dom_sf"/>
</dbReference>
<dbReference type="EMBL" id="ML977015">
    <property type="protein sequence ID" value="KAF1951708.1"/>
    <property type="molecule type" value="Genomic_DNA"/>
</dbReference>
<dbReference type="PANTHER" id="PTHR46551:SF1">
    <property type="entry name" value="SAP DOMAIN-CONTAINING RIBONUCLEOPROTEIN"/>
    <property type="match status" value="1"/>
</dbReference>
<evidence type="ECO:0000256" key="2">
    <source>
        <dbReference type="ARBA" id="ARBA00046328"/>
    </source>
</evidence>
<name>A0A6A5TH69_9PLEO</name>
<evidence type="ECO:0000256" key="3">
    <source>
        <dbReference type="SAM" id="MobiDB-lite"/>
    </source>
</evidence>
<evidence type="ECO:0000313" key="6">
    <source>
        <dbReference type="Proteomes" id="UP000800035"/>
    </source>
</evidence>
<dbReference type="InterPro" id="IPR040746">
    <property type="entry name" value="THO1_MOS11_C"/>
</dbReference>
<dbReference type="PROSITE" id="PS50800">
    <property type="entry name" value="SAP"/>
    <property type="match status" value="1"/>
</dbReference>
<sequence>TSTMANYDAQKVPELKALLTERGLATTGKKSDLVERLTKDDEKKAGAAEPASKLHPEDEIDWDSDEETTEAAKAAPADGTEQSSNPQAVPNQKADIDPSTTDDLSVKPPTETKEGSTEAPTTEKEPVSYAKGVAATNLDEEIEKRKKRAERFGLAAKEDDSKLLERAKKFGTSGPPKGLDEALPEREHRKRGREDNEDGGRNKRR</sequence>
<keyword evidence="1" id="KW-0597">Phosphoprotein</keyword>
<dbReference type="InterPro" id="IPR003034">
    <property type="entry name" value="SAP_dom"/>
</dbReference>
<dbReference type="Pfam" id="PF02037">
    <property type="entry name" value="SAP"/>
    <property type="match status" value="1"/>
</dbReference>
<organism evidence="5 6">
    <name type="scientific">Byssothecium circinans</name>
    <dbReference type="NCBI Taxonomy" id="147558"/>
    <lineage>
        <taxon>Eukaryota</taxon>
        <taxon>Fungi</taxon>
        <taxon>Dikarya</taxon>
        <taxon>Ascomycota</taxon>
        <taxon>Pezizomycotina</taxon>
        <taxon>Dothideomycetes</taxon>
        <taxon>Pleosporomycetidae</taxon>
        <taxon>Pleosporales</taxon>
        <taxon>Massarineae</taxon>
        <taxon>Massarinaceae</taxon>
        <taxon>Byssothecium</taxon>
    </lineage>
</organism>
<feature type="region of interest" description="Disordered" evidence="3">
    <location>
        <begin position="22"/>
        <end position="205"/>
    </location>
</feature>
<feature type="compositionally biased region" description="Basic and acidic residues" evidence="3">
    <location>
        <begin position="29"/>
        <end position="57"/>
    </location>
</feature>
<dbReference type="SUPFAM" id="SSF68906">
    <property type="entry name" value="SAP domain"/>
    <property type="match status" value="1"/>
</dbReference>
<feature type="non-terminal residue" evidence="5">
    <location>
        <position position="205"/>
    </location>
</feature>
<reference evidence="5" key="1">
    <citation type="journal article" date="2020" name="Stud. Mycol.">
        <title>101 Dothideomycetes genomes: a test case for predicting lifestyles and emergence of pathogens.</title>
        <authorList>
            <person name="Haridas S."/>
            <person name="Albert R."/>
            <person name="Binder M."/>
            <person name="Bloem J."/>
            <person name="Labutti K."/>
            <person name="Salamov A."/>
            <person name="Andreopoulos B."/>
            <person name="Baker S."/>
            <person name="Barry K."/>
            <person name="Bills G."/>
            <person name="Bluhm B."/>
            <person name="Cannon C."/>
            <person name="Castanera R."/>
            <person name="Culley D."/>
            <person name="Daum C."/>
            <person name="Ezra D."/>
            <person name="Gonzalez J."/>
            <person name="Henrissat B."/>
            <person name="Kuo A."/>
            <person name="Liang C."/>
            <person name="Lipzen A."/>
            <person name="Lutzoni F."/>
            <person name="Magnuson J."/>
            <person name="Mondo S."/>
            <person name="Nolan M."/>
            <person name="Ohm R."/>
            <person name="Pangilinan J."/>
            <person name="Park H.-J."/>
            <person name="Ramirez L."/>
            <person name="Alfaro M."/>
            <person name="Sun H."/>
            <person name="Tritt A."/>
            <person name="Yoshinaga Y."/>
            <person name="Zwiers L.-H."/>
            <person name="Turgeon B."/>
            <person name="Goodwin S."/>
            <person name="Spatafora J."/>
            <person name="Crous P."/>
            <person name="Grigoriev I."/>
        </authorList>
    </citation>
    <scope>NUCLEOTIDE SEQUENCE</scope>
    <source>
        <strain evidence="5">CBS 675.92</strain>
    </source>
</reference>
<dbReference type="Proteomes" id="UP000800035">
    <property type="component" value="Unassembled WGS sequence"/>
</dbReference>
<feature type="non-terminal residue" evidence="5">
    <location>
        <position position="1"/>
    </location>
</feature>
<feature type="compositionally biased region" description="Basic and acidic residues" evidence="3">
    <location>
        <begin position="156"/>
        <end position="168"/>
    </location>
</feature>
<evidence type="ECO:0000256" key="1">
    <source>
        <dbReference type="ARBA" id="ARBA00022553"/>
    </source>
</evidence>
<accession>A0A6A5TH69</accession>
<feature type="domain" description="SAP" evidence="4">
    <location>
        <begin position="7"/>
        <end position="41"/>
    </location>
</feature>
<dbReference type="OrthoDB" id="445357at2759"/>
<dbReference type="AlphaFoldDB" id="A0A6A5TH69"/>
<feature type="compositionally biased region" description="Low complexity" evidence="3">
    <location>
        <begin position="71"/>
        <end position="81"/>
    </location>
</feature>
<feature type="compositionally biased region" description="Acidic residues" evidence="3">
    <location>
        <begin position="58"/>
        <end position="69"/>
    </location>
</feature>
<feature type="compositionally biased region" description="Basic and acidic residues" evidence="3">
    <location>
        <begin position="178"/>
        <end position="205"/>
    </location>
</feature>
<dbReference type="GO" id="GO:0016973">
    <property type="term" value="P:poly(A)+ mRNA export from nucleus"/>
    <property type="evidence" value="ECO:0007669"/>
    <property type="project" value="TreeGrafter"/>
</dbReference>
<evidence type="ECO:0000313" key="5">
    <source>
        <dbReference type="EMBL" id="KAF1951708.1"/>
    </source>
</evidence>
<comment type="similarity">
    <text evidence="2">Belongs to the SAP domain-containing ribonucleoprotein family.</text>
</comment>
<dbReference type="Gene3D" id="1.10.720.30">
    <property type="entry name" value="SAP domain"/>
    <property type="match status" value="1"/>
</dbReference>
<proteinExistence type="inferred from homology"/>
<dbReference type="Pfam" id="PF18592">
    <property type="entry name" value="Tho1_MOS11_C"/>
    <property type="match status" value="1"/>
</dbReference>
<feature type="compositionally biased region" description="Basic and acidic residues" evidence="3">
    <location>
        <begin position="110"/>
        <end position="126"/>
    </location>
</feature>
<dbReference type="InterPro" id="IPR052240">
    <property type="entry name" value="SAP_domain_ribonucleoprotein"/>
</dbReference>
<keyword evidence="6" id="KW-1185">Reference proteome</keyword>